<name>A0A7X2T4F7_9FIRM</name>
<evidence type="ECO:0000313" key="1">
    <source>
        <dbReference type="EMBL" id="MSS02405.1"/>
    </source>
</evidence>
<protein>
    <submittedName>
        <fullName evidence="1">Uncharacterized protein</fullName>
    </submittedName>
</protein>
<accession>A0A7X2T4F7</accession>
<sequence length="234" mass="26150">MRKIITQILSICLLFCLSSCSQKVNKNDVIEVFDALDRTLEADSGILNGTLITETENRNIIDLDVQFIQNGNLRVAANMDLTSGKNTIENYIEFYIVDGKTYLKNMDTTSQSVLENIGLSPNSKISVYNIFLDYSDDQLVSLFESSSRKGNVIQLKLNNKQLSTLLDSMGTLSISKGEITVTLNDEYIENIKLDIQGYFAYNTISSDLNIQLDCDILNINALKNIALPADLDSY</sequence>
<dbReference type="EMBL" id="VUMM01000031">
    <property type="protein sequence ID" value="MSS02405.1"/>
    <property type="molecule type" value="Genomic_DNA"/>
</dbReference>
<organism evidence="1 2">
    <name type="scientific">Floccifex porci</name>
    <dbReference type="NCBI Taxonomy" id="2606629"/>
    <lineage>
        <taxon>Bacteria</taxon>
        <taxon>Bacillati</taxon>
        <taxon>Bacillota</taxon>
        <taxon>Erysipelotrichia</taxon>
        <taxon>Erysipelotrichales</taxon>
        <taxon>Erysipelotrichaceae</taxon>
        <taxon>Floccifex</taxon>
    </lineage>
</organism>
<comment type="caution">
    <text evidence="1">The sequence shown here is derived from an EMBL/GenBank/DDBJ whole genome shotgun (WGS) entry which is preliminary data.</text>
</comment>
<dbReference type="AlphaFoldDB" id="A0A7X2T4F7"/>
<evidence type="ECO:0000313" key="2">
    <source>
        <dbReference type="Proteomes" id="UP000470082"/>
    </source>
</evidence>
<dbReference type="RefSeq" id="WP_154461574.1">
    <property type="nucleotide sequence ID" value="NZ_VUMM01000031.1"/>
</dbReference>
<gene>
    <name evidence="1" type="ORF">FYJ50_10015</name>
</gene>
<dbReference type="Proteomes" id="UP000470082">
    <property type="component" value="Unassembled WGS sequence"/>
</dbReference>
<proteinExistence type="predicted"/>
<keyword evidence="2" id="KW-1185">Reference proteome</keyword>
<reference evidence="1 2" key="1">
    <citation type="submission" date="2019-08" db="EMBL/GenBank/DDBJ databases">
        <title>In-depth cultivation of the pig gut microbiome towards novel bacterial diversity and tailored functional studies.</title>
        <authorList>
            <person name="Wylensek D."/>
            <person name="Hitch T.C.A."/>
            <person name="Clavel T."/>
        </authorList>
    </citation>
    <scope>NUCLEOTIDE SEQUENCE [LARGE SCALE GENOMIC DNA]</scope>
    <source>
        <strain evidence="1 2">LKV-178-WT-2G</strain>
    </source>
</reference>